<gene>
    <name evidence="2" type="ORF">FPL22_00730</name>
</gene>
<dbReference type="Pfam" id="PF09865">
    <property type="entry name" value="DUF2092"/>
    <property type="match status" value="1"/>
</dbReference>
<protein>
    <submittedName>
        <fullName evidence="2">DUF2092 domain-containing protein</fullName>
    </submittedName>
</protein>
<keyword evidence="1" id="KW-0732">Signal</keyword>
<dbReference type="EMBL" id="VMBG01000001">
    <property type="protein sequence ID" value="TSJ77865.1"/>
    <property type="molecule type" value="Genomic_DNA"/>
</dbReference>
<evidence type="ECO:0000313" key="3">
    <source>
        <dbReference type="Proteomes" id="UP000315648"/>
    </source>
</evidence>
<evidence type="ECO:0000256" key="1">
    <source>
        <dbReference type="SAM" id="SignalP"/>
    </source>
</evidence>
<proteinExistence type="predicted"/>
<organism evidence="2 3">
    <name type="scientific">Rariglobus hedericola</name>
    <dbReference type="NCBI Taxonomy" id="2597822"/>
    <lineage>
        <taxon>Bacteria</taxon>
        <taxon>Pseudomonadati</taxon>
        <taxon>Verrucomicrobiota</taxon>
        <taxon>Opitutia</taxon>
        <taxon>Opitutales</taxon>
        <taxon>Opitutaceae</taxon>
        <taxon>Rariglobus</taxon>
    </lineage>
</organism>
<keyword evidence="3" id="KW-1185">Reference proteome</keyword>
<dbReference type="RefSeq" id="WP_144228207.1">
    <property type="nucleotide sequence ID" value="NZ_CBCRVV010000001.1"/>
</dbReference>
<sequence>MKPMRYLQGLSLVLIVSLNVCAQEAQPLVDAAAKLYAECQTYSIELDNRIVQLKSAPGADGQAAQLEVISTEYRRLNLKVQRPYGYWLMAQLWRDGSASRPNAANGAVAFSVVSRSDDALPRQGVVEGGTFKILLAPAEQFNAMANTRLGPQAMEDPVLRYFHAHRTEPEKNMSLGLTEADVIGRETINGKTCFRIIGKTGNGHSVMLWIDRESSLVARSVIWYPGTDSESGLKMLTVIEAFYNQQKINPGFAPADFSIGKSTGSGRVSAQQMGFGETADLLKLTEISAR</sequence>
<feature type="signal peptide" evidence="1">
    <location>
        <begin position="1"/>
        <end position="22"/>
    </location>
</feature>
<evidence type="ECO:0000313" key="2">
    <source>
        <dbReference type="EMBL" id="TSJ77865.1"/>
    </source>
</evidence>
<dbReference type="Proteomes" id="UP000315648">
    <property type="component" value="Unassembled WGS sequence"/>
</dbReference>
<name>A0A556QML2_9BACT</name>
<reference evidence="2 3" key="1">
    <citation type="submission" date="2019-07" db="EMBL/GenBank/DDBJ databases">
        <title>Description of 53C-WASEF.</title>
        <authorList>
            <person name="Pitt A."/>
            <person name="Hahn M.W."/>
        </authorList>
    </citation>
    <scope>NUCLEOTIDE SEQUENCE [LARGE SCALE GENOMIC DNA]</scope>
    <source>
        <strain evidence="2 3">53C-WASEF</strain>
    </source>
</reference>
<feature type="chain" id="PRO_5022162284" evidence="1">
    <location>
        <begin position="23"/>
        <end position="290"/>
    </location>
</feature>
<dbReference type="AlphaFoldDB" id="A0A556QML2"/>
<comment type="caution">
    <text evidence="2">The sequence shown here is derived from an EMBL/GenBank/DDBJ whole genome shotgun (WGS) entry which is preliminary data.</text>
</comment>
<dbReference type="InterPro" id="IPR019207">
    <property type="entry name" value="DUF2092"/>
</dbReference>
<accession>A0A556QML2</accession>